<evidence type="ECO:0000256" key="3">
    <source>
        <dbReference type="ARBA" id="ARBA00022989"/>
    </source>
</evidence>
<dbReference type="HAMAP" id="MF_02065">
    <property type="entry name" value="MltG"/>
    <property type="match status" value="1"/>
</dbReference>
<feature type="site" description="Important for catalytic activity" evidence="7">
    <location>
        <position position="218"/>
    </location>
</feature>
<dbReference type="CDD" id="cd08010">
    <property type="entry name" value="MltG_like"/>
    <property type="match status" value="1"/>
</dbReference>
<organism evidence="9 10">
    <name type="scientific">Marispirochaeta aestuarii</name>
    <dbReference type="NCBI Taxonomy" id="1963862"/>
    <lineage>
        <taxon>Bacteria</taxon>
        <taxon>Pseudomonadati</taxon>
        <taxon>Spirochaetota</taxon>
        <taxon>Spirochaetia</taxon>
        <taxon>Spirochaetales</taxon>
        <taxon>Spirochaetaceae</taxon>
        <taxon>Marispirochaeta</taxon>
    </lineage>
</organism>
<comment type="caution">
    <text evidence="9">The sequence shown here is derived from an EMBL/GenBank/DDBJ whole genome shotgun (WGS) entry which is preliminary data.</text>
</comment>
<evidence type="ECO:0000313" key="10">
    <source>
        <dbReference type="Proteomes" id="UP000192343"/>
    </source>
</evidence>
<evidence type="ECO:0000256" key="5">
    <source>
        <dbReference type="ARBA" id="ARBA00023239"/>
    </source>
</evidence>
<evidence type="ECO:0000256" key="7">
    <source>
        <dbReference type="HAMAP-Rule" id="MF_02065"/>
    </source>
</evidence>
<dbReference type="STRING" id="1963862.B4O97_05965"/>
<keyword evidence="2 7" id="KW-0812">Transmembrane</keyword>
<accession>A0A1Y1S1W3</accession>
<dbReference type="GO" id="GO:0071555">
    <property type="term" value="P:cell wall organization"/>
    <property type="evidence" value="ECO:0007669"/>
    <property type="project" value="UniProtKB-KW"/>
</dbReference>
<evidence type="ECO:0000256" key="1">
    <source>
        <dbReference type="ARBA" id="ARBA00022475"/>
    </source>
</evidence>
<dbReference type="RefSeq" id="WP_083049163.1">
    <property type="nucleotide sequence ID" value="NZ_MWQY01000005.1"/>
</dbReference>
<keyword evidence="8" id="KW-0732">Signal</keyword>
<evidence type="ECO:0000256" key="6">
    <source>
        <dbReference type="ARBA" id="ARBA00023316"/>
    </source>
</evidence>
<comment type="similarity">
    <text evidence="7">Belongs to the transglycosylase MltG family.</text>
</comment>
<evidence type="ECO:0000313" key="9">
    <source>
        <dbReference type="EMBL" id="ORC36608.1"/>
    </source>
</evidence>
<dbReference type="GO" id="GO:0009252">
    <property type="term" value="P:peptidoglycan biosynthetic process"/>
    <property type="evidence" value="ECO:0007669"/>
    <property type="project" value="UniProtKB-UniRule"/>
</dbReference>
<reference evidence="9 10" key="1">
    <citation type="submission" date="2017-03" db="EMBL/GenBank/DDBJ databases">
        <title>Draft Genome sequence of Marispirochaeta sp. strain JC444.</title>
        <authorList>
            <person name="Shivani Y."/>
            <person name="Subhash Y."/>
            <person name="Sasikala C."/>
            <person name="Ramana C."/>
        </authorList>
    </citation>
    <scope>NUCLEOTIDE SEQUENCE [LARGE SCALE GENOMIC DNA]</scope>
    <source>
        <strain evidence="9 10">JC444</strain>
    </source>
</reference>
<dbReference type="Proteomes" id="UP000192343">
    <property type="component" value="Unassembled WGS sequence"/>
</dbReference>
<dbReference type="GO" id="GO:0008932">
    <property type="term" value="F:lytic endotransglycosylase activity"/>
    <property type="evidence" value="ECO:0007669"/>
    <property type="project" value="UniProtKB-UniRule"/>
</dbReference>
<keyword evidence="3 7" id="KW-1133">Transmembrane helix</keyword>
<dbReference type="InterPro" id="IPR003770">
    <property type="entry name" value="MLTG-like"/>
</dbReference>
<keyword evidence="10" id="KW-1185">Reference proteome</keyword>
<dbReference type="Gene3D" id="3.30.160.60">
    <property type="entry name" value="Classic Zinc Finger"/>
    <property type="match status" value="1"/>
</dbReference>
<gene>
    <name evidence="7" type="primary">mltG</name>
    <name evidence="9" type="ORF">B4O97_05965</name>
</gene>
<protein>
    <recommendedName>
        <fullName evidence="7">Endolytic murein transglycosylase</fullName>
        <ecNumber evidence="7">4.2.2.29</ecNumber>
    </recommendedName>
    <alternativeName>
        <fullName evidence="7">Peptidoglycan lytic transglycosylase</fullName>
    </alternativeName>
    <alternativeName>
        <fullName evidence="7">Peptidoglycan polymerization terminase</fullName>
    </alternativeName>
</protein>
<comment type="function">
    <text evidence="7">Functions as a peptidoglycan terminase that cleaves nascent peptidoglycan strands endolytically to terminate their elongation.</text>
</comment>
<dbReference type="PANTHER" id="PTHR30518:SF2">
    <property type="entry name" value="ENDOLYTIC MUREIN TRANSGLYCOSYLASE"/>
    <property type="match status" value="1"/>
</dbReference>
<dbReference type="Gene3D" id="3.30.1490.480">
    <property type="entry name" value="Endolytic murein transglycosylase"/>
    <property type="match status" value="2"/>
</dbReference>
<keyword evidence="1 7" id="KW-1003">Cell membrane</keyword>
<name>A0A1Y1S1W3_9SPIO</name>
<proteinExistence type="inferred from homology"/>
<keyword evidence="5 7" id="KW-0456">Lyase</keyword>
<keyword evidence="4 7" id="KW-0472">Membrane</keyword>
<dbReference type="AlphaFoldDB" id="A0A1Y1S1W3"/>
<dbReference type="Pfam" id="PF02618">
    <property type="entry name" value="YceG"/>
    <property type="match status" value="1"/>
</dbReference>
<sequence length="340" mass="38140">MRYLLRVLIAALLVLTVSGAAAGGAALYYTKAPDTSPGDAFFRVRPGDSLGIIAEQLENRGFIRSALALRLYARIMKTDDDLQTGYYSLPPGASMFEVHDILLTGKQFLVQVTIPEGLTLRRIAQILEEKGIVKADDFIAAAQSRSLLDELGIPGNSLQGYLYPDTYRMPLDTAPESVLRHMAGTFFGKLEESGIRREDYAPEELHETVILASIVEREYRLPEEAPLIASVFKNRLEIRMPLQSCATVVYVLTEEMDRPHPEFLTYRDLEVSSDFNTYRHYGLPPAPICNPGRTALQSAFSPADTDYLYFLVEDPEIGRHRFTTTLSEHNQAKQLYIKGR</sequence>
<comment type="catalytic activity">
    <reaction evidence="7">
        <text>a peptidoglycan chain = a peptidoglycan chain with N-acetyl-1,6-anhydromuramyl-[peptide] at the reducing end + a peptidoglycan chain with N-acetylglucosamine at the non-reducing end.</text>
        <dbReference type="EC" id="4.2.2.29"/>
    </reaction>
</comment>
<keyword evidence="6 7" id="KW-0961">Cell wall biogenesis/degradation</keyword>
<evidence type="ECO:0000256" key="4">
    <source>
        <dbReference type="ARBA" id="ARBA00023136"/>
    </source>
</evidence>
<dbReference type="PANTHER" id="PTHR30518">
    <property type="entry name" value="ENDOLYTIC MUREIN TRANSGLYCOSYLASE"/>
    <property type="match status" value="1"/>
</dbReference>
<feature type="chain" id="PRO_5013276821" description="Endolytic murein transglycosylase" evidence="8">
    <location>
        <begin position="23"/>
        <end position="340"/>
    </location>
</feature>
<feature type="signal peptide" evidence="8">
    <location>
        <begin position="1"/>
        <end position="22"/>
    </location>
</feature>
<dbReference type="OrthoDB" id="9814591at2"/>
<dbReference type="GO" id="GO:0005886">
    <property type="term" value="C:plasma membrane"/>
    <property type="evidence" value="ECO:0007669"/>
    <property type="project" value="UniProtKB-UniRule"/>
</dbReference>
<dbReference type="EC" id="4.2.2.29" evidence="7"/>
<evidence type="ECO:0000256" key="2">
    <source>
        <dbReference type="ARBA" id="ARBA00022692"/>
    </source>
</evidence>
<dbReference type="NCBIfam" id="TIGR00247">
    <property type="entry name" value="endolytic transglycosylase MltG"/>
    <property type="match status" value="1"/>
</dbReference>
<evidence type="ECO:0000256" key="8">
    <source>
        <dbReference type="SAM" id="SignalP"/>
    </source>
</evidence>
<dbReference type="EMBL" id="MWQY01000005">
    <property type="protein sequence ID" value="ORC36608.1"/>
    <property type="molecule type" value="Genomic_DNA"/>
</dbReference>